<name>A0A059C722_EUCGR</name>
<organism evidence="1">
    <name type="scientific">Eucalyptus grandis</name>
    <name type="common">Flooded gum</name>
    <dbReference type="NCBI Taxonomy" id="71139"/>
    <lineage>
        <taxon>Eukaryota</taxon>
        <taxon>Viridiplantae</taxon>
        <taxon>Streptophyta</taxon>
        <taxon>Embryophyta</taxon>
        <taxon>Tracheophyta</taxon>
        <taxon>Spermatophyta</taxon>
        <taxon>Magnoliopsida</taxon>
        <taxon>eudicotyledons</taxon>
        <taxon>Gunneridae</taxon>
        <taxon>Pentapetalae</taxon>
        <taxon>rosids</taxon>
        <taxon>malvids</taxon>
        <taxon>Myrtales</taxon>
        <taxon>Myrtaceae</taxon>
        <taxon>Myrtoideae</taxon>
        <taxon>Eucalypteae</taxon>
        <taxon>Eucalyptus</taxon>
    </lineage>
</organism>
<evidence type="ECO:0000313" key="1">
    <source>
        <dbReference type="EMBL" id="KCW74273.1"/>
    </source>
</evidence>
<sequence length="72" mass="8168">MDGGRAIILFSDKIKVFKRGKWERFSRNSTSDKLHPVRLNQLKFESPIFMHGSAESLCFGNAKLVQPSTSKV</sequence>
<gene>
    <name evidence="1" type="ORF">EUGRSUZ_E02923</name>
</gene>
<dbReference type="Gramene" id="KCW74273">
    <property type="protein sequence ID" value="KCW74273"/>
    <property type="gene ID" value="EUGRSUZ_E02923"/>
</dbReference>
<dbReference type="EMBL" id="KK198757">
    <property type="protein sequence ID" value="KCW74273.1"/>
    <property type="molecule type" value="Genomic_DNA"/>
</dbReference>
<dbReference type="AlphaFoldDB" id="A0A059C722"/>
<proteinExistence type="predicted"/>
<dbReference type="InParanoid" id="A0A059C722"/>
<accession>A0A059C722</accession>
<reference evidence="1" key="1">
    <citation type="submission" date="2013-07" db="EMBL/GenBank/DDBJ databases">
        <title>The genome of Eucalyptus grandis.</title>
        <authorList>
            <person name="Schmutz J."/>
            <person name="Hayes R."/>
            <person name="Myburg A."/>
            <person name="Tuskan G."/>
            <person name="Grattapaglia D."/>
            <person name="Rokhsar D.S."/>
        </authorList>
    </citation>
    <scope>NUCLEOTIDE SEQUENCE</scope>
    <source>
        <tissue evidence="1">Leaf extractions</tissue>
    </source>
</reference>
<protein>
    <submittedName>
        <fullName evidence="1">Uncharacterized protein</fullName>
    </submittedName>
</protein>